<dbReference type="EMBL" id="JADBGI010000004">
    <property type="protein sequence ID" value="MBE2998354.1"/>
    <property type="molecule type" value="Genomic_DNA"/>
</dbReference>
<evidence type="ECO:0000313" key="2">
    <source>
        <dbReference type="Proteomes" id="UP000806528"/>
    </source>
</evidence>
<dbReference type="RefSeq" id="WP_193120983.1">
    <property type="nucleotide sequence ID" value="NZ_JADBGI010000004.1"/>
</dbReference>
<organism evidence="1 2">
    <name type="scientific">Nocardiopsis coralli</name>
    <dbReference type="NCBI Taxonomy" id="2772213"/>
    <lineage>
        <taxon>Bacteria</taxon>
        <taxon>Bacillati</taxon>
        <taxon>Actinomycetota</taxon>
        <taxon>Actinomycetes</taxon>
        <taxon>Streptosporangiales</taxon>
        <taxon>Nocardiopsidaceae</taxon>
        <taxon>Nocardiopsis</taxon>
    </lineage>
</organism>
<reference evidence="1 2" key="1">
    <citation type="submission" date="2020-09" db="EMBL/GenBank/DDBJ databases">
        <title>Diversity and distribution of actinomycetes associated with coral in the coast of Hainan.</title>
        <authorList>
            <person name="Li F."/>
        </authorList>
    </citation>
    <scope>NUCLEOTIDE SEQUENCE [LARGE SCALE GENOMIC DNA]</scope>
    <source>
        <strain evidence="1 2">HNM0947</strain>
    </source>
</reference>
<name>A0ABR9P3G8_9ACTN</name>
<gene>
    <name evidence="1" type="ORF">IDM40_06485</name>
</gene>
<keyword evidence="2" id="KW-1185">Reference proteome</keyword>
<sequence length="79" mass="9465">MAHYRIQLDDGSSHTLQAMRVRTDAHSLYLEERAAGDWREVFSHPKDRIERIQRRFTENDGSWTWLRERLPAPMGVRAW</sequence>
<comment type="caution">
    <text evidence="1">The sequence shown here is derived from an EMBL/GenBank/DDBJ whole genome shotgun (WGS) entry which is preliminary data.</text>
</comment>
<protein>
    <submittedName>
        <fullName evidence="1">Uncharacterized protein</fullName>
    </submittedName>
</protein>
<accession>A0ABR9P3G8</accession>
<dbReference type="Proteomes" id="UP000806528">
    <property type="component" value="Unassembled WGS sequence"/>
</dbReference>
<proteinExistence type="predicted"/>
<evidence type="ECO:0000313" key="1">
    <source>
        <dbReference type="EMBL" id="MBE2998354.1"/>
    </source>
</evidence>